<evidence type="ECO:0000313" key="4">
    <source>
        <dbReference type="Proteomes" id="UP000239814"/>
    </source>
</evidence>
<accession>A0A2S0KGZ1</accession>
<dbReference type="Pfam" id="PF09851">
    <property type="entry name" value="SHOCT"/>
    <property type="match status" value="1"/>
</dbReference>
<evidence type="ECO:0000256" key="1">
    <source>
        <dbReference type="SAM" id="MobiDB-lite"/>
    </source>
</evidence>
<dbReference type="KEGG" id="git:C6V83_12485"/>
<dbReference type="AlphaFoldDB" id="A0A2S0KGZ1"/>
<keyword evidence="4" id="KW-1185">Reference proteome</keyword>
<dbReference type="EMBL" id="CP027433">
    <property type="protein sequence ID" value="AVM00952.1"/>
    <property type="molecule type" value="Genomic_DNA"/>
</dbReference>
<organism evidence="3 4">
    <name type="scientific">Gordonia iterans</name>
    <dbReference type="NCBI Taxonomy" id="1004901"/>
    <lineage>
        <taxon>Bacteria</taxon>
        <taxon>Bacillati</taxon>
        <taxon>Actinomycetota</taxon>
        <taxon>Actinomycetes</taxon>
        <taxon>Mycobacteriales</taxon>
        <taxon>Gordoniaceae</taxon>
        <taxon>Gordonia</taxon>
    </lineage>
</organism>
<feature type="domain" description="SHOCT" evidence="2">
    <location>
        <begin position="175"/>
        <end position="201"/>
    </location>
</feature>
<reference evidence="3 4" key="1">
    <citation type="submission" date="2018-03" db="EMBL/GenBank/DDBJ databases">
        <title>Characteristics and genome of n-alkane degrading marine bacteria Gordonia iterans isolated from crude oil contaminated in Tae-an, South Korea.</title>
        <authorList>
            <person name="Lee S.-S."/>
            <person name="Kim H."/>
        </authorList>
    </citation>
    <scope>NUCLEOTIDE SEQUENCE [LARGE SCALE GENOMIC DNA]</scope>
    <source>
        <strain evidence="3 4">Co17</strain>
    </source>
</reference>
<feature type="compositionally biased region" description="Pro residues" evidence="1">
    <location>
        <begin position="147"/>
        <end position="159"/>
    </location>
</feature>
<dbReference type="Proteomes" id="UP000239814">
    <property type="component" value="Chromosome"/>
</dbReference>
<gene>
    <name evidence="3" type="ORF">C6V83_12485</name>
</gene>
<sequence>MGVLDIFFGREQHGPGRVRGTAQVIAATRPPHAATHGNVSATLVVELPGMPAYQTAYSKLVCRVSKWPSPGRSLPVSVDPRNLHDVEVLWDEVPTGDELGRQQAAAMVDHLNAPGHDAADQSPTDDVVSRIQQLFPGAQVHVGGSTPAPPADSAPPPSPQISVVASQSSGDPVVRLEKLAQLREAGIVTQEQFEQLRAQILHQAGLD</sequence>
<evidence type="ECO:0000259" key="2">
    <source>
        <dbReference type="Pfam" id="PF09851"/>
    </source>
</evidence>
<evidence type="ECO:0000313" key="3">
    <source>
        <dbReference type="EMBL" id="AVM00952.1"/>
    </source>
</evidence>
<dbReference type="InterPro" id="IPR018649">
    <property type="entry name" value="SHOCT"/>
</dbReference>
<dbReference type="OrthoDB" id="115162at2"/>
<protein>
    <recommendedName>
        <fullName evidence="2">SHOCT domain-containing protein</fullName>
    </recommendedName>
</protein>
<name>A0A2S0KGZ1_9ACTN</name>
<proteinExistence type="predicted"/>
<feature type="region of interest" description="Disordered" evidence="1">
    <location>
        <begin position="139"/>
        <end position="168"/>
    </location>
</feature>
<dbReference type="RefSeq" id="WP_105942665.1">
    <property type="nucleotide sequence ID" value="NZ_CP027433.1"/>
</dbReference>